<sequence length="160" mass="17348">MNGTAEPAPINATDAPTRIRPSHYPEPFAALMTGRTKRPLGDLFNIKNFGVNLIHLPPGSVSALHHAHSRQDEFIYVVEGHPTLFRGNDIFELAPGMVVGFPSAGLAHHLENRSGVDCVILEVGDRSAGDSVTYPSDDLQAVAGPDGNWQFQHKDGKPYE</sequence>
<name>A0A6I5RPU0_9PSED</name>
<keyword evidence="5" id="KW-1185">Reference proteome</keyword>
<accession>A0A6I5RPU0</accession>
<keyword evidence="1" id="KW-0479">Metal-binding</keyword>
<organism evidence="4 5">
    <name type="scientific">Pseudomonas laurentiana</name>
    <dbReference type="NCBI Taxonomy" id="2364649"/>
    <lineage>
        <taxon>Bacteria</taxon>
        <taxon>Pseudomonadati</taxon>
        <taxon>Pseudomonadota</taxon>
        <taxon>Gammaproteobacteria</taxon>
        <taxon>Pseudomonadales</taxon>
        <taxon>Pseudomonadaceae</taxon>
        <taxon>Pseudomonas</taxon>
    </lineage>
</organism>
<dbReference type="AlphaFoldDB" id="A0A6I5RPU0"/>
<dbReference type="EMBL" id="JAAHBT010000081">
    <property type="protein sequence ID" value="NES09903.1"/>
    <property type="molecule type" value="Genomic_DNA"/>
</dbReference>
<evidence type="ECO:0000313" key="4">
    <source>
        <dbReference type="EMBL" id="NES09903.1"/>
    </source>
</evidence>
<dbReference type="SUPFAM" id="SSF51182">
    <property type="entry name" value="RmlC-like cupins"/>
    <property type="match status" value="1"/>
</dbReference>
<dbReference type="InterPro" id="IPR011051">
    <property type="entry name" value="RmlC_Cupin_sf"/>
</dbReference>
<evidence type="ECO:0000313" key="5">
    <source>
        <dbReference type="Proteomes" id="UP000471751"/>
    </source>
</evidence>
<dbReference type="InterPro" id="IPR013096">
    <property type="entry name" value="Cupin_2"/>
</dbReference>
<feature type="region of interest" description="Disordered" evidence="2">
    <location>
        <begin position="134"/>
        <end position="160"/>
    </location>
</feature>
<dbReference type="Pfam" id="PF07883">
    <property type="entry name" value="Cupin_2"/>
    <property type="match status" value="1"/>
</dbReference>
<protein>
    <submittedName>
        <fullName evidence="4">Cupin domain-containing protein</fullName>
    </submittedName>
</protein>
<evidence type="ECO:0000259" key="3">
    <source>
        <dbReference type="Pfam" id="PF07883"/>
    </source>
</evidence>
<dbReference type="PANTHER" id="PTHR35848">
    <property type="entry name" value="OXALATE-BINDING PROTEIN"/>
    <property type="match status" value="1"/>
</dbReference>
<evidence type="ECO:0000256" key="1">
    <source>
        <dbReference type="ARBA" id="ARBA00022723"/>
    </source>
</evidence>
<dbReference type="InterPro" id="IPR051610">
    <property type="entry name" value="GPI/OXD"/>
</dbReference>
<dbReference type="InterPro" id="IPR014710">
    <property type="entry name" value="RmlC-like_jellyroll"/>
</dbReference>
<dbReference type="CDD" id="cd02224">
    <property type="entry name" value="cupin_SPO2919-like"/>
    <property type="match status" value="1"/>
</dbReference>
<proteinExistence type="predicted"/>
<dbReference type="Gene3D" id="2.60.120.10">
    <property type="entry name" value="Jelly Rolls"/>
    <property type="match status" value="1"/>
</dbReference>
<reference evidence="4 5" key="1">
    <citation type="submission" date="2020-02" db="EMBL/GenBank/DDBJ databases">
        <title>Broccoli isolated Pseudomonas sp.</title>
        <authorList>
            <person name="Fujikawa T."/>
            <person name="Sawada H."/>
        </authorList>
    </citation>
    <scope>NUCLEOTIDE SEQUENCE [LARGE SCALE GENOMIC DNA]</scope>
    <source>
        <strain evidence="4 5">JCM 32154</strain>
    </source>
</reference>
<feature type="domain" description="Cupin type-2" evidence="3">
    <location>
        <begin position="53"/>
        <end position="123"/>
    </location>
</feature>
<gene>
    <name evidence="4" type="ORF">G3O07_09390</name>
</gene>
<evidence type="ECO:0000256" key="2">
    <source>
        <dbReference type="SAM" id="MobiDB-lite"/>
    </source>
</evidence>
<dbReference type="Proteomes" id="UP000471751">
    <property type="component" value="Unassembled WGS sequence"/>
</dbReference>
<comment type="caution">
    <text evidence="4">The sequence shown here is derived from an EMBL/GenBank/DDBJ whole genome shotgun (WGS) entry which is preliminary data.</text>
</comment>
<dbReference type="PANTHER" id="PTHR35848:SF9">
    <property type="entry name" value="SLL1358 PROTEIN"/>
    <property type="match status" value="1"/>
</dbReference>
<dbReference type="GO" id="GO:0046872">
    <property type="term" value="F:metal ion binding"/>
    <property type="evidence" value="ECO:0007669"/>
    <property type="project" value="UniProtKB-KW"/>
</dbReference>